<dbReference type="OrthoDB" id="415023at2759"/>
<feature type="compositionally biased region" description="Basic residues" evidence="1">
    <location>
        <begin position="1"/>
        <end position="19"/>
    </location>
</feature>
<name>A0A9N9ANX1_9GLOM</name>
<dbReference type="PANTHER" id="PTHR12419:SF7">
    <property type="entry name" value="OTU DOMAIN-CONTAINING PROTEIN 3"/>
    <property type="match status" value="1"/>
</dbReference>
<comment type="caution">
    <text evidence="3">The sequence shown here is derived from an EMBL/GenBank/DDBJ whole genome shotgun (WGS) entry which is preliminary data.</text>
</comment>
<dbReference type="Gene3D" id="3.90.70.80">
    <property type="match status" value="1"/>
</dbReference>
<evidence type="ECO:0000256" key="1">
    <source>
        <dbReference type="SAM" id="MobiDB-lite"/>
    </source>
</evidence>
<evidence type="ECO:0000259" key="2">
    <source>
        <dbReference type="PROSITE" id="PS50802"/>
    </source>
</evidence>
<dbReference type="InterPro" id="IPR003323">
    <property type="entry name" value="OTU_dom"/>
</dbReference>
<dbReference type="PROSITE" id="PS50802">
    <property type="entry name" value="OTU"/>
    <property type="match status" value="1"/>
</dbReference>
<feature type="region of interest" description="Disordered" evidence="1">
    <location>
        <begin position="1"/>
        <end position="53"/>
    </location>
</feature>
<evidence type="ECO:0000313" key="3">
    <source>
        <dbReference type="EMBL" id="CAG8539677.1"/>
    </source>
</evidence>
<feature type="domain" description="OTU" evidence="2">
    <location>
        <begin position="72"/>
        <end position="204"/>
    </location>
</feature>
<organism evidence="3 4">
    <name type="scientific">Paraglomus brasilianum</name>
    <dbReference type="NCBI Taxonomy" id="144538"/>
    <lineage>
        <taxon>Eukaryota</taxon>
        <taxon>Fungi</taxon>
        <taxon>Fungi incertae sedis</taxon>
        <taxon>Mucoromycota</taxon>
        <taxon>Glomeromycotina</taxon>
        <taxon>Glomeromycetes</taxon>
        <taxon>Paraglomerales</taxon>
        <taxon>Paraglomeraceae</taxon>
        <taxon>Paraglomus</taxon>
    </lineage>
</organism>
<proteinExistence type="predicted"/>
<dbReference type="Proteomes" id="UP000789739">
    <property type="component" value="Unassembled WGS sequence"/>
</dbReference>
<dbReference type="GO" id="GO:0004843">
    <property type="term" value="F:cysteine-type deubiquitinase activity"/>
    <property type="evidence" value="ECO:0007669"/>
    <property type="project" value="TreeGrafter"/>
</dbReference>
<dbReference type="EMBL" id="CAJVPI010000474">
    <property type="protein sequence ID" value="CAG8539677.1"/>
    <property type="molecule type" value="Genomic_DNA"/>
</dbReference>
<reference evidence="3" key="1">
    <citation type="submission" date="2021-06" db="EMBL/GenBank/DDBJ databases">
        <authorList>
            <person name="Kallberg Y."/>
            <person name="Tangrot J."/>
            <person name="Rosling A."/>
        </authorList>
    </citation>
    <scope>NUCLEOTIDE SEQUENCE</scope>
    <source>
        <strain evidence="3">BR232B</strain>
    </source>
</reference>
<keyword evidence="4" id="KW-1185">Reference proteome</keyword>
<dbReference type="GO" id="GO:0016579">
    <property type="term" value="P:protein deubiquitination"/>
    <property type="evidence" value="ECO:0007669"/>
    <property type="project" value="TreeGrafter"/>
</dbReference>
<dbReference type="Pfam" id="PF02338">
    <property type="entry name" value="OTU"/>
    <property type="match status" value="1"/>
</dbReference>
<dbReference type="SUPFAM" id="SSF54001">
    <property type="entry name" value="Cysteine proteinases"/>
    <property type="match status" value="1"/>
</dbReference>
<evidence type="ECO:0000313" key="4">
    <source>
        <dbReference type="Proteomes" id="UP000789739"/>
    </source>
</evidence>
<dbReference type="AlphaFoldDB" id="A0A9N9ANX1"/>
<dbReference type="InterPro" id="IPR050704">
    <property type="entry name" value="Peptidase_C85-like"/>
</dbReference>
<dbReference type="PANTHER" id="PTHR12419">
    <property type="entry name" value="OTU DOMAIN CONTAINING PROTEIN"/>
    <property type="match status" value="1"/>
</dbReference>
<gene>
    <name evidence="3" type="ORF">PBRASI_LOCUS4522</name>
</gene>
<accession>A0A9N9ANX1</accession>
<protein>
    <submittedName>
        <fullName evidence="3">7576_t:CDS:1</fullName>
    </submittedName>
</protein>
<dbReference type="InterPro" id="IPR038765">
    <property type="entry name" value="Papain-like_cys_pep_sf"/>
</dbReference>
<dbReference type="CDD" id="cd22756">
    <property type="entry name" value="OTU_OTUD3-like"/>
    <property type="match status" value="1"/>
</dbReference>
<sequence length="333" mass="37579">MAKKNKKRAAKQQNKRKVVASKTVETPASETQEQEQTKQGRRNKNNRNGHPGKNCFGLGLSSLKQQLKELGLYLKDIAGDGNCLFRALSDQHYGSPGKHAKIRSEVCDYLAANKKHFKHFVEEGRFDDHIVQMRKLGTYGGNMELVGYAQLERVNIRVYQPGTIYVITGNGFDSKESSKKLNRERKTLHIAYHNWEHYSSVRNLRGPHDGDPEIKLSEEVITKDRQISKENLMRATSENSDSENLEIIGAEEILRRSARRKLGLKRQTDAGSGRTGPPPTTQNIAAAAASPVDIHLLILLVPHDFSRICPDVEAWVQNGPRSVPSYYLFSLRH</sequence>